<evidence type="ECO:0000256" key="2">
    <source>
        <dbReference type="ARBA" id="ARBA00012180"/>
    </source>
</evidence>
<dbReference type="SUPFAM" id="SSF56672">
    <property type="entry name" value="DNA/RNA polymerases"/>
    <property type="match status" value="1"/>
</dbReference>
<dbReference type="CDD" id="cd03714">
    <property type="entry name" value="RT_DIRS1"/>
    <property type="match status" value="1"/>
</dbReference>
<evidence type="ECO:0000259" key="4">
    <source>
        <dbReference type="PROSITE" id="PS50878"/>
    </source>
</evidence>
<accession>A0A8T1SHN4</accession>
<gene>
    <name evidence="5" type="ORF">G0U57_008829</name>
</gene>
<reference evidence="5 6" key="1">
    <citation type="journal article" date="2020" name="G3 (Bethesda)">
        <title>Draft Genome of the Common Snapping Turtle, Chelydra serpentina, a Model for Phenotypic Plasticity in Reptiles.</title>
        <authorList>
            <person name="Das D."/>
            <person name="Singh S.K."/>
            <person name="Bierstedt J."/>
            <person name="Erickson A."/>
            <person name="Galli G.L.J."/>
            <person name="Crossley D.A. 2nd"/>
            <person name="Rhen T."/>
        </authorList>
    </citation>
    <scope>NUCLEOTIDE SEQUENCE [LARGE SCALE GENOMIC DNA]</scope>
    <source>
        <strain evidence="5">KW</strain>
    </source>
</reference>
<evidence type="ECO:0000313" key="6">
    <source>
        <dbReference type="Proteomes" id="UP000765507"/>
    </source>
</evidence>
<dbReference type="EC" id="3.1.26.4" evidence="2"/>
<organism evidence="5 6">
    <name type="scientific">Chelydra serpentina</name>
    <name type="common">Snapping turtle</name>
    <name type="synonym">Testudo serpentina</name>
    <dbReference type="NCBI Taxonomy" id="8475"/>
    <lineage>
        <taxon>Eukaryota</taxon>
        <taxon>Metazoa</taxon>
        <taxon>Chordata</taxon>
        <taxon>Craniata</taxon>
        <taxon>Vertebrata</taxon>
        <taxon>Euteleostomi</taxon>
        <taxon>Archelosauria</taxon>
        <taxon>Testudinata</taxon>
        <taxon>Testudines</taxon>
        <taxon>Cryptodira</taxon>
        <taxon>Durocryptodira</taxon>
        <taxon>Americhelydia</taxon>
        <taxon>Chelydroidea</taxon>
        <taxon>Chelydridae</taxon>
        <taxon>Chelydra</taxon>
    </lineage>
</organism>
<feature type="domain" description="Reverse transcriptase" evidence="4">
    <location>
        <begin position="1"/>
        <end position="303"/>
    </location>
</feature>
<dbReference type="PANTHER" id="PTHR33050">
    <property type="entry name" value="REVERSE TRANSCRIPTASE DOMAIN-CONTAINING PROTEIN"/>
    <property type="match status" value="1"/>
</dbReference>
<dbReference type="Pfam" id="PF00078">
    <property type="entry name" value="RVT_1"/>
    <property type="match status" value="1"/>
</dbReference>
<dbReference type="GO" id="GO:0004523">
    <property type="term" value="F:RNA-DNA hybrid ribonuclease activity"/>
    <property type="evidence" value="ECO:0007669"/>
    <property type="project" value="UniProtKB-EC"/>
</dbReference>
<evidence type="ECO:0000256" key="1">
    <source>
        <dbReference type="ARBA" id="ARBA00010879"/>
    </source>
</evidence>
<dbReference type="Gene3D" id="3.10.10.10">
    <property type="entry name" value="HIV Type 1 Reverse Transcriptase, subunit A, domain 1"/>
    <property type="match status" value="1"/>
</dbReference>
<dbReference type="Gene3D" id="3.30.70.270">
    <property type="match status" value="1"/>
</dbReference>
<dbReference type="InterPro" id="IPR043128">
    <property type="entry name" value="Rev_trsase/Diguanyl_cyclase"/>
</dbReference>
<dbReference type="EMBL" id="JAHGAV010000230">
    <property type="protein sequence ID" value="KAG6928074.1"/>
    <property type="molecule type" value="Genomic_DNA"/>
</dbReference>
<comment type="caution">
    <text evidence="5">The sequence shown here is derived from an EMBL/GenBank/DDBJ whole genome shotgun (WGS) entry which is preliminary data.</text>
</comment>
<dbReference type="AlphaFoldDB" id="A0A8T1SHN4"/>
<feature type="region of interest" description="Disordered" evidence="3">
    <location>
        <begin position="1"/>
        <end position="36"/>
    </location>
</feature>
<evidence type="ECO:0000256" key="3">
    <source>
        <dbReference type="SAM" id="MobiDB-lite"/>
    </source>
</evidence>
<dbReference type="Proteomes" id="UP000765507">
    <property type="component" value="Unassembled WGS sequence"/>
</dbReference>
<dbReference type="InterPro" id="IPR000477">
    <property type="entry name" value="RT_dom"/>
</dbReference>
<dbReference type="PANTHER" id="PTHR33050:SF7">
    <property type="entry name" value="RIBONUCLEASE H"/>
    <property type="match status" value="1"/>
</dbReference>
<protein>
    <recommendedName>
        <fullName evidence="2">ribonuclease H</fullName>
        <ecNumber evidence="2">3.1.26.4</ecNumber>
    </recommendedName>
</protein>
<dbReference type="OrthoDB" id="9908277at2759"/>
<dbReference type="InterPro" id="IPR043502">
    <property type="entry name" value="DNA/RNA_pol_sf"/>
</dbReference>
<dbReference type="PROSITE" id="PS50878">
    <property type="entry name" value="RT_POL"/>
    <property type="match status" value="1"/>
</dbReference>
<proteinExistence type="inferred from homology"/>
<name>A0A8T1SHN4_CHESE</name>
<sequence>MSLPIRGPRHKRGDLRGSVALPRSPGPPGANSRARGGFDWLQEGTQMPPKQTLLPIKFAFSNCLCAFLEEWSRITSDRWVVNTISQGYTLQFVSSPPSHPPLWYRPITCTPATAGSELAPQLGSCGGSSKGVLGTGVLLLLLSYPEGKRGSQAYPGFARPQSVHGQMPVPHGLPGTYHTLAGDWYVDLQDAYFHIHIFEGHKRFLRFLVGQDHYQFTVLPFGLSTAPRVFTKCMAVVAAYLKRQGVQIFPYLDDWLLKGSLRSQVQDHLELLLATCANLGLLVNEAKSTLVLVQHIEFIGTLLDASKATASLPPGRFQ</sequence>
<evidence type="ECO:0000313" key="5">
    <source>
        <dbReference type="EMBL" id="KAG6928074.1"/>
    </source>
</evidence>
<comment type="similarity">
    <text evidence="1">Belongs to the beta type-B retroviral polymerase family. HERV class-II K(HML-2) pol subfamily.</text>
</comment>
<feature type="non-terminal residue" evidence="5">
    <location>
        <position position="318"/>
    </location>
</feature>
<keyword evidence="6" id="KW-1185">Reference proteome</keyword>
<dbReference type="InterPro" id="IPR052055">
    <property type="entry name" value="Hepadnavirus_pol/RT"/>
</dbReference>